<dbReference type="NCBIfam" id="NF040974">
    <property type="entry name" value="RepABC_RepC"/>
    <property type="match status" value="1"/>
</dbReference>
<dbReference type="STRING" id="555512.SAMN04487993_1004279"/>
<dbReference type="InterPro" id="IPR005090">
    <property type="entry name" value="RepC_N"/>
</dbReference>
<evidence type="ECO:0000259" key="3">
    <source>
        <dbReference type="Pfam" id="PF11800"/>
    </source>
</evidence>
<protein>
    <submittedName>
        <fullName evidence="4">Replication initiation protein RepC</fullName>
    </submittedName>
</protein>
<reference evidence="4 5" key="1">
    <citation type="submission" date="2016-10" db="EMBL/GenBank/DDBJ databases">
        <authorList>
            <person name="de Groot N.N."/>
        </authorList>
    </citation>
    <scope>NUCLEOTIDE SEQUENCE [LARGE SCALE GENOMIC DNA]</scope>
    <source>
        <strain evidence="4 5">DSM 26424</strain>
    </source>
</reference>
<evidence type="ECO:0000313" key="4">
    <source>
        <dbReference type="EMBL" id="SDI43107.1"/>
    </source>
</evidence>
<feature type="domain" description="Plasmid replication protein C C-terminal" evidence="3">
    <location>
        <begin position="243"/>
        <end position="335"/>
    </location>
</feature>
<dbReference type="RefSeq" id="WP_089845138.1">
    <property type="nucleotide sequence ID" value="NZ_FNEJ01000004.1"/>
</dbReference>
<dbReference type="InterPro" id="IPR021760">
    <property type="entry name" value="RepC_C"/>
</dbReference>
<feature type="domain" description="Plasmid replication protein C N-terminal" evidence="2">
    <location>
        <begin position="23"/>
        <end position="165"/>
    </location>
</feature>
<dbReference type="EMBL" id="FNEJ01000004">
    <property type="protein sequence ID" value="SDI43107.1"/>
    <property type="molecule type" value="Genomic_DNA"/>
</dbReference>
<dbReference type="Pfam" id="PF11800">
    <property type="entry name" value="RP-C_C"/>
    <property type="match status" value="1"/>
</dbReference>
<evidence type="ECO:0000256" key="1">
    <source>
        <dbReference type="SAM" id="MobiDB-lite"/>
    </source>
</evidence>
<feature type="region of interest" description="Disordered" evidence="1">
    <location>
        <begin position="1"/>
        <end position="21"/>
    </location>
</feature>
<dbReference type="Pfam" id="PF03428">
    <property type="entry name" value="RP-C"/>
    <property type="match status" value="1"/>
</dbReference>
<dbReference type="InterPro" id="IPR047611">
    <property type="entry name" value="RepABC_RepC"/>
</dbReference>
<keyword evidence="5" id="KW-1185">Reference proteome</keyword>
<dbReference type="OrthoDB" id="7488837at2"/>
<evidence type="ECO:0000259" key="2">
    <source>
        <dbReference type="Pfam" id="PF03428"/>
    </source>
</evidence>
<sequence>MGFTQISAPTGERPGAALPADDARPDRFAVIDTLRLAAPSLGLKPAVVATLEVLLSCLPPRRRHDVVFASNSTLTFRRSGLSERSLRRHVVKLEEAGLLMRHDSPNGKRYTCHDPDGQGMLRFGFDLAPLFARLDELQHLAEAQRQMDRRRSFLRQRLRVALSRVLDLEPQHPEALEARRMLRRNLDLATLELMLQDWPEQPLQATDTPPPASILSGDDGQIVRHHLKSNTEEKDSKDQSLAIPALLHACPEAASYLQGKPRSVAEVVAHARMLAPMMGIDTSTYSLAEDRLGQTGTALTIWAVLQLQGKVRQIGAYFRALTSGRRSQGFDPWALIDRLSRQQARAT</sequence>
<proteinExistence type="predicted"/>
<dbReference type="Proteomes" id="UP000199093">
    <property type="component" value="Unassembled WGS sequence"/>
</dbReference>
<name>A0A1G8KI59_9RHOB</name>
<accession>A0A1G8KI59</accession>
<organism evidence="4 5">
    <name type="scientific">Salipiger marinus</name>
    <dbReference type="NCBI Taxonomy" id="555512"/>
    <lineage>
        <taxon>Bacteria</taxon>
        <taxon>Pseudomonadati</taxon>
        <taxon>Pseudomonadota</taxon>
        <taxon>Alphaproteobacteria</taxon>
        <taxon>Rhodobacterales</taxon>
        <taxon>Roseobacteraceae</taxon>
        <taxon>Salipiger</taxon>
    </lineage>
</organism>
<gene>
    <name evidence="4" type="ORF">SAMN04487993_1004279</name>
</gene>
<evidence type="ECO:0000313" key="5">
    <source>
        <dbReference type="Proteomes" id="UP000199093"/>
    </source>
</evidence>
<dbReference type="AlphaFoldDB" id="A0A1G8KI59"/>